<evidence type="ECO:0000313" key="1">
    <source>
        <dbReference type="EMBL" id="GIJ24527.1"/>
    </source>
</evidence>
<accession>A0ABQ4J346</accession>
<dbReference type="EMBL" id="BOPB01000035">
    <property type="protein sequence ID" value="GIJ24527.1"/>
    <property type="molecule type" value="Genomic_DNA"/>
</dbReference>
<protein>
    <submittedName>
        <fullName evidence="1">Uncharacterized protein</fullName>
    </submittedName>
</protein>
<organism evidence="1 2">
    <name type="scientific">Micromonospora lutea</name>
    <dbReference type="NCBI Taxonomy" id="419825"/>
    <lineage>
        <taxon>Bacteria</taxon>
        <taxon>Bacillati</taxon>
        <taxon>Actinomycetota</taxon>
        <taxon>Actinomycetes</taxon>
        <taxon>Micromonosporales</taxon>
        <taxon>Micromonosporaceae</taxon>
        <taxon>Micromonospora</taxon>
    </lineage>
</organism>
<reference evidence="1 2" key="1">
    <citation type="submission" date="2021-01" db="EMBL/GenBank/DDBJ databases">
        <title>Whole genome shotgun sequence of Verrucosispora lutea NBRC 106530.</title>
        <authorList>
            <person name="Komaki H."/>
            <person name="Tamura T."/>
        </authorList>
    </citation>
    <scope>NUCLEOTIDE SEQUENCE [LARGE SCALE GENOMIC DNA]</scope>
    <source>
        <strain evidence="1 2">NBRC 106530</strain>
    </source>
</reference>
<sequence>MTFCVRIRLTVARQDTIGMLLVETQRVFVQSDSGSEQSRLGRHAHRRTEDSILSIMAAMMPPHTPLSKGRGHQGEQTLPAGLRIRRAHRSCCAPGRSARPDVPFPAVEGRVDLPGFPTAVEIVTLLPVRSDGLHVIALRGARSRIDHLSSIRAIGTPSPTSTRVRG</sequence>
<name>A0ABQ4J346_9ACTN</name>
<proteinExistence type="predicted"/>
<dbReference type="Proteomes" id="UP000643165">
    <property type="component" value="Unassembled WGS sequence"/>
</dbReference>
<gene>
    <name evidence="1" type="ORF">Vlu01_51510</name>
</gene>
<evidence type="ECO:0000313" key="2">
    <source>
        <dbReference type="Proteomes" id="UP000643165"/>
    </source>
</evidence>
<keyword evidence="2" id="KW-1185">Reference proteome</keyword>
<comment type="caution">
    <text evidence="1">The sequence shown here is derived from an EMBL/GenBank/DDBJ whole genome shotgun (WGS) entry which is preliminary data.</text>
</comment>